<dbReference type="OrthoDB" id="9795125at2"/>
<dbReference type="Proteomes" id="UP000010880">
    <property type="component" value="Chromosome"/>
</dbReference>
<gene>
    <name evidence="1" type="ordered locus">Halha_0120</name>
</gene>
<dbReference type="Pfam" id="PF07873">
    <property type="entry name" value="YabP"/>
    <property type="match status" value="1"/>
</dbReference>
<dbReference type="GO" id="GO:0030435">
    <property type="term" value="P:sporulation resulting in formation of a cellular spore"/>
    <property type="evidence" value="ECO:0007669"/>
    <property type="project" value="InterPro"/>
</dbReference>
<dbReference type="Gene3D" id="2.60.40.2000">
    <property type="match status" value="1"/>
</dbReference>
<dbReference type="STRING" id="748449.Halha_0120"/>
<sequence>MSKDQELSLFNREKLELNGVTDVQSYDEHEINLETNLGSLLIMGQELHIQHLDLENLKLIVEGHIIELRYDQGSKTKNLFQKLFK</sequence>
<dbReference type="EMBL" id="CP003359">
    <property type="protein sequence ID" value="AGB40140.1"/>
    <property type="molecule type" value="Genomic_DNA"/>
</dbReference>
<organism evidence="1 2">
    <name type="scientific">Halobacteroides halobius (strain ATCC 35273 / DSM 5150 / MD-1)</name>
    <dbReference type="NCBI Taxonomy" id="748449"/>
    <lineage>
        <taxon>Bacteria</taxon>
        <taxon>Bacillati</taxon>
        <taxon>Bacillota</taxon>
        <taxon>Clostridia</taxon>
        <taxon>Halanaerobiales</taxon>
        <taxon>Halobacteroidaceae</taxon>
        <taxon>Halobacteroides</taxon>
    </lineage>
</organism>
<dbReference type="NCBIfam" id="TIGR02892">
    <property type="entry name" value="spore_yabP"/>
    <property type="match status" value="1"/>
</dbReference>
<proteinExistence type="predicted"/>
<protein>
    <submittedName>
        <fullName evidence="1">Sporulation protein YabP</fullName>
    </submittedName>
</protein>
<reference evidence="2" key="1">
    <citation type="submission" date="2012-02" db="EMBL/GenBank/DDBJ databases">
        <title>The complete genome of Halobacteroides halobius DSM 5150.</title>
        <authorList>
            <person name="Lucas S."/>
            <person name="Copeland A."/>
            <person name="Lapidus A."/>
            <person name="Glavina del Rio T."/>
            <person name="Dalin E."/>
            <person name="Tice H."/>
            <person name="Bruce D."/>
            <person name="Goodwin L."/>
            <person name="Pitluck S."/>
            <person name="Peters L."/>
            <person name="Mikhailova N."/>
            <person name="Gu W."/>
            <person name="Kyrpides N."/>
            <person name="Mavromatis K."/>
            <person name="Ivanova N."/>
            <person name="Brettin T."/>
            <person name="Detter J.C."/>
            <person name="Han C."/>
            <person name="Larimer F."/>
            <person name="Land M."/>
            <person name="Hauser L."/>
            <person name="Markowitz V."/>
            <person name="Cheng J.-F."/>
            <person name="Hugenholtz P."/>
            <person name="Woyke T."/>
            <person name="Wu D."/>
            <person name="Tindall B."/>
            <person name="Pomrenke H."/>
            <person name="Brambilla E."/>
            <person name="Klenk H.-P."/>
            <person name="Eisen J.A."/>
        </authorList>
    </citation>
    <scope>NUCLEOTIDE SEQUENCE [LARGE SCALE GENOMIC DNA]</scope>
    <source>
        <strain evidence="2">ATCC 35273 / DSM 5150 / MD-1</strain>
    </source>
</reference>
<dbReference type="HOGENOM" id="CLU_168343_2_0_9"/>
<dbReference type="AlphaFoldDB" id="L0K6H9"/>
<keyword evidence="2" id="KW-1185">Reference proteome</keyword>
<dbReference type="InterPro" id="IPR022476">
    <property type="entry name" value="Spore_YabP/YqfC"/>
</dbReference>
<accession>L0K6H9</accession>
<dbReference type="KEGG" id="hhl:Halha_0120"/>
<dbReference type="RefSeq" id="WP_015325868.1">
    <property type="nucleotide sequence ID" value="NC_019978.1"/>
</dbReference>
<name>L0K6H9_HALHC</name>
<dbReference type="InterPro" id="IPR038705">
    <property type="entry name" value="YabP_sf"/>
</dbReference>
<dbReference type="InterPro" id="IPR012504">
    <property type="entry name" value="Spore_YabP"/>
</dbReference>
<dbReference type="PIRSF" id="PIRSF011576">
    <property type="entry name" value="YabP"/>
    <property type="match status" value="1"/>
</dbReference>
<evidence type="ECO:0000313" key="2">
    <source>
        <dbReference type="Proteomes" id="UP000010880"/>
    </source>
</evidence>
<evidence type="ECO:0000313" key="1">
    <source>
        <dbReference type="EMBL" id="AGB40140.1"/>
    </source>
</evidence>